<dbReference type="GO" id="GO:0006824">
    <property type="term" value="P:cobalt ion transport"/>
    <property type="evidence" value="ECO:0007669"/>
    <property type="project" value="InterPro"/>
</dbReference>
<evidence type="ECO:0000256" key="1">
    <source>
        <dbReference type="ARBA" id="ARBA00004651"/>
    </source>
</evidence>
<evidence type="ECO:0000256" key="6">
    <source>
        <dbReference type="SAM" id="Phobius"/>
    </source>
</evidence>
<name>A0A6A7KA89_9FIRM</name>
<sequence>MLQIDKIAYTNRLTKINPMLKFVVSITLLFTAIIFENILFYLVITVGIAMILTLYAGIELGRYIKLLLIPSSFLFMSIMTILLSISSSVDLFIYKIQIGNIYIGITQTSLDTCIILLLRSIACLSATYLLALTLPMNQLIRVLKTLKMPTVVIEMVMLIYRFIMMFLEEYNEMQTALYLKFGYGNLRISYRSIALLITSLFTRMMSRYEELNISLEVKLYNGDFHV</sequence>
<keyword evidence="8" id="KW-1185">Reference proteome</keyword>
<dbReference type="InterPro" id="IPR012809">
    <property type="entry name" value="ECF_CbiQ"/>
</dbReference>
<dbReference type="NCBIfam" id="TIGR02454">
    <property type="entry name" value="ECF_T_CbiQ"/>
    <property type="match status" value="1"/>
</dbReference>
<accession>A0A6A7KA89</accession>
<gene>
    <name evidence="7" type="primary">cbiQ</name>
    <name evidence="7" type="ORF">GC105_10780</name>
</gene>
<evidence type="ECO:0000256" key="3">
    <source>
        <dbReference type="ARBA" id="ARBA00022692"/>
    </source>
</evidence>
<protein>
    <submittedName>
        <fullName evidence="7">Cobalt ECF transporter T component CbiQ</fullName>
    </submittedName>
</protein>
<reference evidence="7 8" key="1">
    <citation type="submission" date="2019-10" db="EMBL/GenBank/DDBJ databases">
        <title>Alkalibaculum tamaniensis sp.nov., a new alkaliphilic acetogen, isolated on methoxylated aromatics from a mud volcano.</title>
        <authorList>
            <person name="Khomyakova M.A."/>
            <person name="Merkel A.Y."/>
            <person name="Bonch-Osmolovskaya E.A."/>
            <person name="Slobodkin A.I."/>
        </authorList>
    </citation>
    <scope>NUCLEOTIDE SEQUENCE [LARGE SCALE GENOMIC DNA]</scope>
    <source>
        <strain evidence="7 8">M08DMB</strain>
    </source>
</reference>
<feature type="transmembrane region" description="Helical" evidence="6">
    <location>
        <begin position="114"/>
        <end position="134"/>
    </location>
</feature>
<dbReference type="PANTHER" id="PTHR43723">
    <property type="entry name" value="COBALT TRANSPORT PROTEIN CBIQ"/>
    <property type="match status" value="1"/>
</dbReference>
<evidence type="ECO:0000313" key="8">
    <source>
        <dbReference type="Proteomes" id="UP000440004"/>
    </source>
</evidence>
<dbReference type="GO" id="GO:0043190">
    <property type="term" value="C:ATP-binding cassette (ABC) transporter complex"/>
    <property type="evidence" value="ECO:0007669"/>
    <property type="project" value="InterPro"/>
</dbReference>
<organism evidence="7 8">
    <name type="scientific">Alkalibaculum sporogenes</name>
    <dbReference type="NCBI Taxonomy" id="2655001"/>
    <lineage>
        <taxon>Bacteria</taxon>
        <taxon>Bacillati</taxon>
        <taxon>Bacillota</taxon>
        <taxon>Clostridia</taxon>
        <taxon>Eubacteriales</taxon>
        <taxon>Eubacteriaceae</taxon>
        <taxon>Alkalibaculum</taxon>
    </lineage>
</organism>
<dbReference type="PANTHER" id="PTHR43723:SF1">
    <property type="entry name" value="COBALT TRANSPORT PROTEIN CBIQ"/>
    <property type="match status" value="1"/>
</dbReference>
<keyword evidence="5 6" id="KW-0472">Membrane</keyword>
<feature type="transmembrane region" description="Helical" evidence="6">
    <location>
        <begin position="16"/>
        <end position="35"/>
    </location>
</feature>
<proteinExistence type="predicted"/>
<dbReference type="Pfam" id="PF02361">
    <property type="entry name" value="CbiQ"/>
    <property type="match status" value="1"/>
</dbReference>
<feature type="transmembrane region" description="Helical" evidence="6">
    <location>
        <begin position="41"/>
        <end position="61"/>
    </location>
</feature>
<evidence type="ECO:0000256" key="5">
    <source>
        <dbReference type="ARBA" id="ARBA00023136"/>
    </source>
</evidence>
<evidence type="ECO:0000313" key="7">
    <source>
        <dbReference type="EMBL" id="MPW26272.1"/>
    </source>
</evidence>
<dbReference type="RefSeq" id="WP_152804623.1">
    <property type="nucleotide sequence ID" value="NZ_WHNX01000016.1"/>
</dbReference>
<dbReference type="Proteomes" id="UP000440004">
    <property type="component" value="Unassembled WGS sequence"/>
</dbReference>
<comment type="caution">
    <text evidence="7">The sequence shown here is derived from an EMBL/GenBank/DDBJ whole genome shotgun (WGS) entry which is preliminary data.</text>
</comment>
<evidence type="ECO:0000256" key="4">
    <source>
        <dbReference type="ARBA" id="ARBA00022989"/>
    </source>
</evidence>
<dbReference type="EMBL" id="WHNX01000016">
    <property type="protein sequence ID" value="MPW26272.1"/>
    <property type="molecule type" value="Genomic_DNA"/>
</dbReference>
<dbReference type="CDD" id="cd16914">
    <property type="entry name" value="EcfT"/>
    <property type="match status" value="1"/>
</dbReference>
<evidence type="ECO:0000256" key="2">
    <source>
        <dbReference type="ARBA" id="ARBA00022475"/>
    </source>
</evidence>
<dbReference type="AlphaFoldDB" id="A0A6A7KA89"/>
<keyword evidence="4 6" id="KW-1133">Transmembrane helix</keyword>
<keyword evidence="3 6" id="KW-0812">Transmembrane</keyword>
<dbReference type="InterPro" id="IPR052770">
    <property type="entry name" value="Cobalt_transport_CbiQ"/>
</dbReference>
<feature type="transmembrane region" description="Helical" evidence="6">
    <location>
        <begin position="73"/>
        <end position="94"/>
    </location>
</feature>
<dbReference type="InterPro" id="IPR003339">
    <property type="entry name" value="ABC/ECF_trnsptr_transmembrane"/>
</dbReference>
<comment type="subcellular location">
    <subcellularLocation>
        <location evidence="1">Cell membrane</location>
        <topology evidence="1">Multi-pass membrane protein</topology>
    </subcellularLocation>
</comment>
<keyword evidence="2" id="KW-1003">Cell membrane</keyword>